<evidence type="ECO:0000256" key="1">
    <source>
        <dbReference type="ARBA" id="ARBA00007401"/>
    </source>
</evidence>
<evidence type="ECO:0000256" key="3">
    <source>
        <dbReference type="ARBA" id="ARBA00023295"/>
    </source>
</evidence>
<dbReference type="PROSITE" id="PS00719">
    <property type="entry name" value="GLYCOSYL_HYDROL_F2_1"/>
    <property type="match status" value="1"/>
</dbReference>
<proteinExistence type="inferred from homology"/>
<comment type="caution">
    <text evidence="5">The sequence shown here is derived from an EMBL/GenBank/DDBJ whole genome shotgun (WGS) entry which is preliminary data.</text>
</comment>
<dbReference type="InterPro" id="IPR023230">
    <property type="entry name" value="Glyco_hydro_2_CS"/>
</dbReference>
<dbReference type="GO" id="GO:0004565">
    <property type="term" value="F:beta-galactosidase activity"/>
    <property type="evidence" value="ECO:0007669"/>
    <property type="project" value="UniProtKB-EC"/>
</dbReference>
<sequence length="779" mass="87186">MYQEIAVNDSWRFYPGFEDAFLQIEYDCSSWKRVDLPHSPHQFEIGYRKELSYQQLSTYKRRFSVKKEAHQLLSIRFDGIANSARFYCNGEQVGSSFGTYLPFTLELGSIDEFDLTVVVDATEDPAFPPFGGSVDYLAFCGIYRQATMIVREKEHITFLSVTSSTKDCAELHARAVHSDSLRVTASLLDGESLVASAETVVENGLFHLVFDALQLRQWSLDDPYLYTIRVTLADAEERVVRFGSRHAEFKADGFYLNGRKLTLVGLNRHQDYPYLGYAAPPSLQRHDALLLKQLGVNLVRTSHYPQDPSFLDACDEMGLLVFEEIPGWQHIGSGEVWRKACLENTRCMIERDCNHPSIILWGVRINESPDDEQLYKATNALARHIDPHRQTGGVRNIKHSQFLEDVYTYNDFSYAGKGRGLEKKTKICASSFPYLVTEYCGHIYPCKRFDPPMMRSEHALRHFHILDAGRSTTGLSGAIGWCMHDYYTHANFGSGDQICYHGVIDLARNPKAAAYAYISQMEQQPMLCVLSSMEGGDHPNACLDQAVVATNCEAVRLWFNDEVVGVFYPDYKQFPHLAHPPVIIRDFIGDRLKAESYLNARQRKSLSRLLGKVGRQAVKLTLFDTLKMGFFLARHRKNYGDAVRLFTTYVGNWGSKEVAWRFEGLVDGKAKVVEVLKAGLTPTLALTSSTTSLSLALPTYDMAAVQVLIVKEGQVLPLSYATIAFTVSIEGPLALAGPATSCTIGGSAVIYVRTIGKAGKARLTVHSALGDTTLSFTVG</sequence>
<protein>
    <submittedName>
        <fullName evidence="5">Beta-galactosidase</fullName>
        <ecNumber evidence="5">3.2.1.23</ecNumber>
    </submittedName>
</protein>
<dbReference type="AlphaFoldDB" id="A0A644WDE0"/>
<accession>A0A644WDE0</accession>
<dbReference type="InterPro" id="IPR006103">
    <property type="entry name" value="Glyco_hydro_2_cat"/>
</dbReference>
<dbReference type="SUPFAM" id="SSF49303">
    <property type="entry name" value="beta-Galactosidase/glucuronidase domain"/>
    <property type="match status" value="1"/>
</dbReference>
<evidence type="ECO:0000313" key="5">
    <source>
        <dbReference type="EMBL" id="MPM00354.1"/>
    </source>
</evidence>
<dbReference type="PANTHER" id="PTHR42732:SF1">
    <property type="entry name" value="BETA-MANNOSIDASE"/>
    <property type="match status" value="1"/>
</dbReference>
<dbReference type="PRINTS" id="PR00132">
    <property type="entry name" value="GLHYDRLASE2"/>
</dbReference>
<dbReference type="GO" id="GO:0005975">
    <property type="term" value="P:carbohydrate metabolic process"/>
    <property type="evidence" value="ECO:0007669"/>
    <property type="project" value="InterPro"/>
</dbReference>
<dbReference type="SUPFAM" id="SSF51445">
    <property type="entry name" value="(Trans)glycosidases"/>
    <property type="match status" value="1"/>
</dbReference>
<dbReference type="InterPro" id="IPR017853">
    <property type="entry name" value="GH"/>
</dbReference>
<evidence type="ECO:0000256" key="2">
    <source>
        <dbReference type="ARBA" id="ARBA00022801"/>
    </source>
</evidence>
<dbReference type="EC" id="3.2.1.23" evidence="5"/>
<dbReference type="InterPro" id="IPR006101">
    <property type="entry name" value="Glyco_hydro_2"/>
</dbReference>
<dbReference type="EMBL" id="VSSQ01000725">
    <property type="protein sequence ID" value="MPM00354.1"/>
    <property type="molecule type" value="Genomic_DNA"/>
</dbReference>
<reference evidence="5" key="1">
    <citation type="submission" date="2019-08" db="EMBL/GenBank/DDBJ databases">
        <authorList>
            <person name="Kucharzyk K."/>
            <person name="Murdoch R.W."/>
            <person name="Higgins S."/>
            <person name="Loffler F."/>
        </authorList>
    </citation>
    <scope>NUCLEOTIDE SEQUENCE</scope>
</reference>
<keyword evidence="3 5" id="KW-0326">Glycosidase</keyword>
<dbReference type="Gene3D" id="3.20.20.80">
    <property type="entry name" value="Glycosidases"/>
    <property type="match status" value="1"/>
</dbReference>
<comment type="similarity">
    <text evidence="1">Belongs to the glycosyl hydrolase 2 family.</text>
</comment>
<dbReference type="PANTHER" id="PTHR42732">
    <property type="entry name" value="BETA-GALACTOSIDASE"/>
    <property type="match status" value="1"/>
</dbReference>
<dbReference type="InterPro" id="IPR051913">
    <property type="entry name" value="GH2_Domain-Containing"/>
</dbReference>
<dbReference type="InterPro" id="IPR036156">
    <property type="entry name" value="Beta-gal/glucu_dom_sf"/>
</dbReference>
<keyword evidence="2 5" id="KW-0378">Hydrolase</keyword>
<organism evidence="5">
    <name type="scientific">bioreactor metagenome</name>
    <dbReference type="NCBI Taxonomy" id="1076179"/>
    <lineage>
        <taxon>unclassified sequences</taxon>
        <taxon>metagenomes</taxon>
        <taxon>ecological metagenomes</taxon>
    </lineage>
</organism>
<evidence type="ECO:0000259" key="4">
    <source>
        <dbReference type="Pfam" id="PF02836"/>
    </source>
</evidence>
<dbReference type="InterPro" id="IPR008979">
    <property type="entry name" value="Galactose-bd-like_sf"/>
</dbReference>
<dbReference type="Gene3D" id="2.60.120.260">
    <property type="entry name" value="Galactose-binding domain-like"/>
    <property type="match status" value="1"/>
</dbReference>
<feature type="domain" description="Glycoside hydrolase family 2 catalytic" evidence="4">
    <location>
        <begin position="250"/>
        <end position="445"/>
    </location>
</feature>
<dbReference type="InterPro" id="IPR013783">
    <property type="entry name" value="Ig-like_fold"/>
</dbReference>
<dbReference type="Pfam" id="PF02836">
    <property type="entry name" value="Glyco_hydro_2_C"/>
    <property type="match status" value="1"/>
</dbReference>
<dbReference type="Gene3D" id="2.60.40.10">
    <property type="entry name" value="Immunoglobulins"/>
    <property type="match status" value="1"/>
</dbReference>
<name>A0A644WDE0_9ZZZZ</name>
<dbReference type="SUPFAM" id="SSF49785">
    <property type="entry name" value="Galactose-binding domain-like"/>
    <property type="match status" value="1"/>
</dbReference>
<gene>
    <name evidence="5" type="primary">lacZ_17</name>
    <name evidence="5" type="ORF">SDC9_46578</name>
</gene>